<sequence length="323" mass="33068">MTTSHITTPPASVATTIVVENDTSKSAPAALVTQNQAPAATIVTAASSRAVLTRTTYDGVGGSDLKSSVGVANEPATTDTPATADSLLDHVSSVNGQTVYQGKSVTKSQSQPSSHSPSSPSLTAPLGQSSKQVTSSGLFPLLSKSASETQSTAPSRTSPPTTVSLLVSARPSTPSEGHEGLGVGLVAATAVGGTLVALLLLGAAAYYCLKRRKARRGARLRALTLSRESVPGQGFEVPPEWKPPVELPHQNAAVSRPELEDSFVLRAQPSDSVSQSAPVTPSSLSAHSAFALRDAVEMQGVSPHPSPAELFVMPAELPGVPKI</sequence>
<evidence type="ECO:0000313" key="4">
    <source>
        <dbReference type="Proteomes" id="UP000286045"/>
    </source>
</evidence>
<feature type="region of interest" description="Disordered" evidence="1">
    <location>
        <begin position="145"/>
        <end position="178"/>
    </location>
</feature>
<comment type="caution">
    <text evidence="3">The sequence shown here is derived from an EMBL/GenBank/DDBJ whole genome shotgun (WGS) entry which is preliminary data.</text>
</comment>
<accession>A0A439D9V0</accession>
<protein>
    <submittedName>
        <fullName evidence="3">Uncharacterized protein</fullName>
    </submittedName>
</protein>
<gene>
    <name evidence="3" type="ORF">EKO27_g3887</name>
</gene>
<keyword evidence="4" id="KW-1185">Reference proteome</keyword>
<reference evidence="3 4" key="1">
    <citation type="submission" date="2018-12" db="EMBL/GenBank/DDBJ databases">
        <title>Draft genome sequence of Xylaria grammica IHI A82.</title>
        <authorList>
            <person name="Buettner E."/>
            <person name="Kellner H."/>
        </authorList>
    </citation>
    <scope>NUCLEOTIDE SEQUENCE [LARGE SCALE GENOMIC DNA]</scope>
    <source>
        <strain evidence="3 4">IHI A82</strain>
    </source>
</reference>
<feature type="transmembrane region" description="Helical" evidence="2">
    <location>
        <begin position="181"/>
        <end position="209"/>
    </location>
</feature>
<name>A0A439D9V0_9PEZI</name>
<keyword evidence="2" id="KW-1133">Transmembrane helix</keyword>
<dbReference type="Proteomes" id="UP000286045">
    <property type="component" value="Unassembled WGS sequence"/>
</dbReference>
<feature type="region of interest" description="Disordered" evidence="1">
    <location>
        <begin position="101"/>
        <end position="133"/>
    </location>
</feature>
<evidence type="ECO:0000256" key="1">
    <source>
        <dbReference type="SAM" id="MobiDB-lite"/>
    </source>
</evidence>
<evidence type="ECO:0000313" key="3">
    <source>
        <dbReference type="EMBL" id="RWA11187.1"/>
    </source>
</evidence>
<feature type="compositionally biased region" description="Low complexity" evidence="1">
    <location>
        <begin position="149"/>
        <end position="162"/>
    </location>
</feature>
<dbReference type="AlphaFoldDB" id="A0A439D9V0"/>
<keyword evidence="2" id="KW-0472">Membrane</keyword>
<organism evidence="3 4">
    <name type="scientific">Xylaria grammica</name>
    <dbReference type="NCBI Taxonomy" id="363999"/>
    <lineage>
        <taxon>Eukaryota</taxon>
        <taxon>Fungi</taxon>
        <taxon>Dikarya</taxon>
        <taxon>Ascomycota</taxon>
        <taxon>Pezizomycotina</taxon>
        <taxon>Sordariomycetes</taxon>
        <taxon>Xylariomycetidae</taxon>
        <taxon>Xylariales</taxon>
        <taxon>Xylariaceae</taxon>
        <taxon>Xylaria</taxon>
    </lineage>
</organism>
<proteinExistence type="predicted"/>
<dbReference type="EMBL" id="RYZI01000087">
    <property type="protein sequence ID" value="RWA11187.1"/>
    <property type="molecule type" value="Genomic_DNA"/>
</dbReference>
<keyword evidence="2" id="KW-0812">Transmembrane</keyword>
<evidence type="ECO:0000256" key="2">
    <source>
        <dbReference type="SAM" id="Phobius"/>
    </source>
</evidence>
<feature type="compositionally biased region" description="Low complexity" evidence="1">
    <location>
        <begin position="108"/>
        <end position="121"/>
    </location>
</feature>
<feature type="region of interest" description="Disordered" evidence="1">
    <location>
        <begin position="58"/>
        <end position="83"/>
    </location>
</feature>